<sequence length="70" mass="7573">MTTQIRKPGAPSASTISACRQFDQSFATLYRKKSSKIQRSSHLLADICMVAAWFALIPVMNLLGMAAGLA</sequence>
<keyword evidence="1" id="KW-1133">Transmembrane helix</keyword>
<dbReference type="EMBL" id="DOEK01000005">
    <property type="protein sequence ID" value="HBP28444.1"/>
    <property type="molecule type" value="Genomic_DNA"/>
</dbReference>
<accession>A0A356LBZ6</accession>
<evidence type="ECO:0000313" key="2">
    <source>
        <dbReference type="EMBL" id="HBP28444.1"/>
    </source>
</evidence>
<keyword evidence="1" id="KW-0812">Transmembrane</keyword>
<evidence type="ECO:0000256" key="1">
    <source>
        <dbReference type="SAM" id="Phobius"/>
    </source>
</evidence>
<reference evidence="2 3" key="1">
    <citation type="journal article" date="2018" name="Nat. Biotechnol.">
        <title>A standardized bacterial taxonomy based on genome phylogeny substantially revises the tree of life.</title>
        <authorList>
            <person name="Parks D.H."/>
            <person name="Chuvochina M."/>
            <person name="Waite D.W."/>
            <person name="Rinke C."/>
            <person name="Skarshewski A."/>
            <person name="Chaumeil P.A."/>
            <person name="Hugenholtz P."/>
        </authorList>
    </citation>
    <scope>NUCLEOTIDE SEQUENCE [LARGE SCALE GENOMIC DNA]</scope>
    <source>
        <strain evidence="2">UBA10707</strain>
    </source>
</reference>
<name>A0A356LBZ6_9BURK</name>
<dbReference type="Proteomes" id="UP000264036">
    <property type="component" value="Unassembled WGS sequence"/>
</dbReference>
<gene>
    <name evidence="2" type="ORF">DD666_03385</name>
</gene>
<comment type="caution">
    <text evidence="2">The sequence shown here is derived from an EMBL/GenBank/DDBJ whole genome shotgun (WGS) entry which is preliminary data.</text>
</comment>
<keyword evidence="1" id="KW-0472">Membrane</keyword>
<dbReference type="AlphaFoldDB" id="A0A356LBZ6"/>
<protein>
    <submittedName>
        <fullName evidence="2">Uncharacterized protein</fullName>
    </submittedName>
</protein>
<organism evidence="2 3">
    <name type="scientific">Advenella kashmirensis</name>
    <dbReference type="NCBI Taxonomy" id="310575"/>
    <lineage>
        <taxon>Bacteria</taxon>
        <taxon>Pseudomonadati</taxon>
        <taxon>Pseudomonadota</taxon>
        <taxon>Betaproteobacteria</taxon>
        <taxon>Burkholderiales</taxon>
        <taxon>Alcaligenaceae</taxon>
    </lineage>
</organism>
<evidence type="ECO:0000313" key="3">
    <source>
        <dbReference type="Proteomes" id="UP000264036"/>
    </source>
</evidence>
<feature type="transmembrane region" description="Helical" evidence="1">
    <location>
        <begin position="43"/>
        <end position="67"/>
    </location>
</feature>
<proteinExistence type="predicted"/>
<dbReference type="PROSITE" id="PS51257">
    <property type="entry name" value="PROKAR_LIPOPROTEIN"/>
    <property type="match status" value="1"/>
</dbReference>